<dbReference type="PANTHER" id="PTHR10954">
    <property type="entry name" value="RIBONUCLEASE H2 SUBUNIT A"/>
    <property type="match status" value="1"/>
</dbReference>
<evidence type="ECO:0000313" key="18">
    <source>
        <dbReference type="EMBL" id="GGB57106.1"/>
    </source>
</evidence>
<evidence type="ECO:0000256" key="11">
    <source>
        <dbReference type="ARBA" id="ARBA00022759"/>
    </source>
</evidence>
<comment type="cofactor">
    <cofactor evidence="2">
        <name>Mg(2+)</name>
        <dbReference type="ChEBI" id="CHEBI:18420"/>
    </cofactor>
</comment>
<dbReference type="InterPro" id="IPR012337">
    <property type="entry name" value="RNaseH-like_sf"/>
</dbReference>
<dbReference type="InterPro" id="IPR024567">
    <property type="entry name" value="RNase_HII/HIII_dom"/>
</dbReference>
<evidence type="ECO:0000256" key="7">
    <source>
        <dbReference type="ARBA" id="ARBA00019179"/>
    </source>
</evidence>
<dbReference type="InterPro" id="IPR036397">
    <property type="entry name" value="RNaseH_sf"/>
</dbReference>
<evidence type="ECO:0000256" key="9">
    <source>
        <dbReference type="ARBA" id="ARBA00022722"/>
    </source>
</evidence>
<comment type="caution">
    <text evidence="18">The sequence shown here is derived from an EMBL/GenBank/DDBJ whole genome shotgun (WGS) entry which is preliminary data.</text>
</comment>
<reference evidence="19" key="1">
    <citation type="journal article" date="2019" name="Int. J. Syst. Evol. Microbiol.">
        <title>The Global Catalogue of Microorganisms (GCM) 10K type strain sequencing project: providing services to taxonomists for standard genome sequencing and annotation.</title>
        <authorList>
            <consortium name="The Broad Institute Genomics Platform"/>
            <consortium name="The Broad Institute Genome Sequencing Center for Infectious Disease"/>
            <person name="Wu L."/>
            <person name="Ma J."/>
        </authorList>
    </citation>
    <scope>NUCLEOTIDE SEQUENCE [LARGE SCALE GENOMIC DNA]</scope>
    <source>
        <strain evidence="19">CGMCC 1.10188</strain>
    </source>
</reference>
<proteinExistence type="inferred from homology"/>
<evidence type="ECO:0000256" key="16">
    <source>
        <dbReference type="RuleBase" id="RU003515"/>
    </source>
</evidence>
<keyword evidence="10 14" id="KW-0479">Metal-binding</keyword>
<keyword evidence="12 14" id="KW-0378">Hydrolase</keyword>
<comment type="function">
    <text evidence="3 14 16">Endonuclease that specifically degrades the RNA of RNA-DNA hybrids.</text>
</comment>
<accession>A0ABQ1J0N2</accession>
<keyword evidence="9 14" id="KW-0540">Nuclease</keyword>
<evidence type="ECO:0000256" key="8">
    <source>
        <dbReference type="ARBA" id="ARBA00022490"/>
    </source>
</evidence>
<dbReference type="HAMAP" id="MF_00052_B">
    <property type="entry name" value="RNase_HII_B"/>
    <property type="match status" value="1"/>
</dbReference>
<dbReference type="InterPro" id="IPR001352">
    <property type="entry name" value="RNase_HII/HIII"/>
</dbReference>
<feature type="binding site" evidence="14 15">
    <location>
        <position position="54"/>
    </location>
    <ligand>
        <name>a divalent metal cation</name>
        <dbReference type="ChEBI" id="CHEBI:60240"/>
    </ligand>
</feature>
<gene>
    <name evidence="14" type="primary">rnhB</name>
    <name evidence="18" type="ORF">GCM10011505_42530</name>
</gene>
<evidence type="ECO:0000313" key="19">
    <source>
        <dbReference type="Proteomes" id="UP000603352"/>
    </source>
</evidence>
<dbReference type="Gene3D" id="3.30.420.10">
    <property type="entry name" value="Ribonuclease H-like superfamily/Ribonuclease H"/>
    <property type="match status" value="1"/>
</dbReference>
<organism evidence="18 19">
    <name type="scientific">Tistrella bauzanensis</name>
    <dbReference type="NCBI Taxonomy" id="657419"/>
    <lineage>
        <taxon>Bacteria</taxon>
        <taxon>Pseudomonadati</taxon>
        <taxon>Pseudomonadota</taxon>
        <taxon>Alphaproteobacteria</taxon>
        <taxon>Geminicoccales</taxon>
        <taxon>Geminicoccaceae</taxon>
        <taxon>Tistrella</taxon>
    </lineage>
</organism>
<dbReference type="PROSITE" id="PS51975">
    <property type="entry name" value="RNASE_H_2"/>
    <property type="match status" value="1"/>
</dbReference>
<evidence type="ECO:0000256" key="1">
    <source>
        <dbReference type="ARBA" id="ARBA00000077"/>
    </source>
</evidence>
<protein>
    <recommendedName>
        <fullName evidence="7 14">Ribonuclease HII</fullName>
        <shortName evidence="14">RNase HII</shortName>
        <ecNumber evidence="6 14">3.1.26.4</ecNumber>
    </recommendedName>
</protein>
<evidence type="ECO:0000256" key="6">
    <source>
        <dbReference type="ARBA" id="ARBA00012180"/>
    </source>
</evidence>
<comment type="cofactor">
    <cofactor evidence="14 15">
        <name>Mn(2+)</name>
        <dbReference type="ChEBI" id="CHEBI:29035"/>
    </cofactor>
    <cofactor evidence="14 15">
        <name>Mg(2+)</name>
        <dbReference type="ChEBI" id="CHEBI:18420"/>
    </cofactor>
    <text evidence="14 15">Manganese or magnesium. Binds 1 divalent metal ion per monomer in the absence of substrate. May bind a second metal ion after substrate binding.</text>
</comment>
<dbReference type="CDD" id="cd07182">
    <property type="entry name" value="RNase_HII_bacteria_HII_like"/>
    <property type="match status" value="1"/>
</dbReference>
<keyword evidence="13 14" id="KW-0464">Manganese</keyword>
<comment type="similarity">
    <text evidence="5 14 16">Belongs to the RNase HII family.</text>
</comment>
<feature type="binding site" evidence="14 15">
    <location>
        <position position="148"/>
    </location>
    <ligand>
        <name>a divalent metal cation</name>
        <dbReference type="ChEBI" id="CHEBI:60240"/>
    </ligand>
</feature>
<evidence type="ECO:0000256" key="13">
    <source>
        <dbReference type="ARBA" id="ARBA00023211"/>
    </source>
</evidence>
<dbReference type="Proteomes" id="UP000603352">
    <property type="component" value="Unassembled WGS sequence"/>
</dbReference>
<keyword evidence="8 14" id="KW-0963">Cytoplasm</keyword>
<dbReference type="SUPFAM" id="SSF53098">
    <property type="entry name" value="Ribonuclease H-like"/>
    <property type="match status" value="1"/>
</dbReference>
<evidence type="ECO:0000256" key="4">
    <source>
        <dbReference type="ARBA" id="ARBA00004496"/>
    </source>
</evidence>
<evidence type="ECO:0000256" key="2">
    <source>
        <dbReference type="ARBA" id="ARBA00001946"/>
    </source>
</evidence>
<keyword evidence="19" id="KW-1185">Reference proteome</keyword>
<dbReference type="NCBIfam" id="NF000595">
    <property type="entry name" value="PRK00015.1-3"/>
    <property type="match status" value="1"/>
</dbReference>
<evidence type="ECO:0000256" key="14">
    <source>
        <dbReference type="HAMAP-Rule" id="MF_00052"/>
    </source>
</evidence>
<evidence type="ECO:0000256" key="15">
    <source>
        <dbReference type="PROSITE-ProRule" id="PRU01319"/>
    </source>
</evidence>
<evidence type="ECO:0000259" key="17">
    <source>
        <dbReference type="PROSITE" id="PS51975"/>
    </source>
</evidence>
<feature type="binding site" evidence="14 15">
    <location>
        <position position="55"/>
    </location>
    <ligand>
        <name>a divalent metal cation</name>
        <dbReference type="ChEBI" id="CHEBI:60240"/>
    </ligand>
</feature>
<dbReference type="PANTHER" id="PTHR10954:SF18">
    <property type="entry name" value="RIBONUCLEASE HII"/>
    <property type="match status" value="1"/>
</dbReference>
<keyword evidence="11 14" id="KW-0255">Endonuclease</keyword>
<name>A0ABQ1J0N2_9PROT</name>
<dbReference type="InterPro" id="IPR022898">
    <property type="entry name" value="RNase_HII"/>
</dbReference>
<comment type="catalytic activity">
    <reaction evidence="1 14 15 16">
        <text>Endonucleolytic cleavage to 5'-phosphomonoester.</text>
        <dbReference type="EC" id="3.1.26.4"/>
    </reaction>
</comment>
<evidence type="ECO:0000256" key="5">
    <source>
        <dbReference type="ARBA" id="ARBA00007383"/>
    </source>
</evidence>
<comment type="subcellular location">
    <subcellularLocation>
        <location evidence="4 14">Cytoplasm</location>
    </subcellularLocation>
</comment>
<feature type="domain" description="RNase H type-2" evidence="17">
    <location>
        <begin position="48"/>
        <end position="239"/>
    </location>
</feature>
<sequence length="257" mass="26650">MSIAQPPVTPVVTLPAAPRRRRGRAAERAVLAALAADAGLAREAAMPALVVGIDEVGRGPLAGPVVAAAVILDPARPIEGLGDSKTLSRKRREALYPLIMARARVGIGEASVREIDRLNILKASLLAMRRAWGALDIGAAPPELALVDGDHSPELPIPTVPVVGGDGRSPAIGAASIVAKVTRDRIMAELDLIHPGYGWAHNAGYGTAEHLAALERLGATHHHRVTFAPVARLVRSADDGLPAVSEPLVLAGEVAAE</sequence>
<dbReference type="Pfam" id="PF01351">
    <property type="entry name" value="RNase_HII"/>
    <property type="match status" value="1"/>
</dbReference>
<dbReference type="EMBL" id="BMDZ01000069">
    <property type="protein sequence ID" value="GGB57106.1"/>
    <property type="molecule type" value="Genomic_DNA"/>
</dbReference>
<dbReference type="EC" id="3.1.26.4" evidence="6 14"/>
<evidence type="ECO:0000256" key="12">
    <source>
        <dbReference type="ARBA" id="ARBA00022801"/>
    </source>
</evidence>
<evidence type="ECO:0000256" key="10">
    <source>
        <dbReference type="ARBA" id="ARBA00022723"/>
    </source>
</evidence>
<evidence type="ECO:0000256" key="3">
    <source>
        <dbReference type="ARBA" id="ARBA00004065"/>
    </source>
</evidence>